<keyword evidence="2" id="KW-1185">Reference proteome</keyword>
<proteinExistence type="predicted"/>
<accession>A0A1H1JB75</accession>
<sequence length="88" mass="9734">MSAVAIIRTQDVPPPVFATRALHHDEATGSMLIAFDGCPLVGFLRDEQVEDGEIKPESVEYSFPRGVVLRSAFTDWLLYHGISFTVIV</sequence>
<gene>
    <name evidence="1" type="ORF">SAMN05445850_4523</name>
</gene>
<dbReference type="Proteomes" id="UP000199365">
    <property type="component" value="Unassembled WGS sequence"/>
</dbReference>
<organism evidence="1 2">
    <name type="scientific">Paraburkholderia tuberum</name>
    <dbReference type="NCBI Taxonomy" id="157910"/>
    <lineage>
        <taxon>Bacteria</taxon>
        <taxon>Pseudomonadati</taxon>
        <taxon>Pseudomonadota</taxon>
        <taxon>Betaproteobacteria</taxon>
        <taxon>Burkholderiales</taxon>
        <taxon>Burkholderiaceae</taxon>
        <taxon>Paraburkholderia</taxon>
    </lineage>
</organism>
<reference evidence="2" key="1">
    <citation type="submission" date="2016-10" db="EMBL/GenBank/DDBJ databases">
        <authorList>
            <person name="Varghese N."/>
            <person name="Submissions S."/>
        </authorList>
    </citation>
    <scope>NUCLEOTIDE SEQUENCE [LARGE SCALE GENOMIC DNA]</scope>
    <source>
        <strain evidence="2">DUS833</strain>
    </source>
</reference>
<dbReference type="STRING" id="157910.SAMN05445850_4523"/>
<evidence type="ECO:0000313" key="2">
    <source>
        <dbReference type="Proteomes" id="UP000199365"/>
    </source>
</evidence>
<dbReference type="RefSeq" id="WP_090807015.1">
    <property type="nucleotide sequence ID" value="NZ_FNKX01000002.1"/>
</dbReference>
<dbReference type="EMBL" id="FNKX01000002">
    <property type="protein sequence ID" value="SDR47219.1"/>
    <property type="molecule type" value="Genomic_DNA"/>
</dbReference>
<protein>
    <submittedName>
        <fullName evidence="1">Uncharacterized protein</fullName>
    </submittedName>
</protein>
<name>A0A1H1JB75_9BURK</name>
<evidence type="ECO:0000313" key="1">
    <source>
        <dbReference type="EMBL" id="SDR47219.1"/>
    </source>
</evidence>
<dbReference type="AlphaFoldDB" id="A0A1H1JB75"/>